<dbReference type="RefSeq" id="WP_106012743.1">
    <property type="nucleotide sequence ID" value="NZ_CP027226.1"/>
</dbReference>
<keyword evidence="4 6" id="KW-1133">Transmembrane helix</keyword>
<dbReference type="InterPro" id="IPR030191">
    <property type="entry name" value="CodB"/>
</dbReference>
<evidence type="ECO:0000313" key="8">
    <source>
        <dbReference type="Proteomes" id="UP000237947"/>
    </source>
</evidence>
<feature type="transmembrane region" description="Helical" evidence="6">
    <location>
        <begin position="387"/>
        <end position="420"/>
    </location>
</feature>
<dbReference type="PANTHER" id="PTHR30569:SF0">
    <property type="entry name" value="CYTOSINE PERMEASE"/>
    <property type="match status" value="1"/>
</dbReference>
<accession>A0A2S0KP45</accession>
<dbReference type="Pfam" id="PF02133">
    <property type="entry name" value="Transp_cyt_pur"/>
    <property type="match status" value="1"/>
</dbReference>
<feature type="transmembrane region" description="Helical" evidence="6">
    <location>
        <begin position="41"/>
        <end position="61"/>
    </location>
</feature>
<dbReference type="GO" id="GO:0005886">
    <property type="term" value="C:plasma membrane"/>
    <property type="evidence" value="ECO:0007669"/>
    <property type="project" value="TreeGrafter"/>
</dbReference>
<evidence type="ECO:0000256" key="3">
    <source>
        <dbReference type="ARBA" id="ARBA00022692"/>
    </source>
</evidence>
<evidence type="ECO:0000256" key="2">
    <source>
        <dbReference type="ARBA" id="ARBA00008974"/>
    </source>
</evidence>
<feature type="transmembrane region" description="Helical" evidence="6">
    <location>
        <begin position="245"/>
        <end position="270"/>
    </location>
</feature>
<comment type="similarity">
    <text evidence="2">Belongs to the purine-cytosine permease (2.A.39) family.</text>
</comment>
<evidence type="ECO:0000256" key="1">
    <source>
        <dbReference type="ARBA" id="ARBA00004141"/>
    </source>
</evidence>
<comment type="subcellular location">
    <subcellularLocation>
        <location evidence="1">Membrane</location>
        <topology evidence="1">Multi-pass membrane protein</topology>
    </subcellularLocation>
</comment>
<keyword evidence="8" id="KW-1185">Reference proteome</keyword>
<feature type="transmembrane region" description="Helical" evidence="6">
    <location>
        <begin position="276"/>
        <end position="298"/>
    </location>
</feature>
<evidence type="ECO:0000313" key="7">
    <source>
        <dbReference type="EMBL" id="AVM42793.1"/>
    </source>
</evidence>
<dbReference type="NCBIfam" id="NF008241">
    <property type="entry name" value="PRK11017.1"/>
    <property type="match status" value="1"/>
</dbReference>
<feature type="transmembrane region" description="Helical" evidence="6">
    <location>
        <begin position="73"/>
        <end position="94"/>
    </location>
</feature>
<keyword evidence="3 6" id="KW-0812">Transmembrane</keyword>
<feature type="transmembrane region" description="Helical" evidence="6">
    <location>
        <begin position="150"/>
        <end position="168"/>
    </location>
</feature>
<protein>
    <submittedName>
        <fullName evidence="7">Cytosine permease</fullName>
    </submittedName>
</protein>
<dbReference type="EMBL" id="CP027226">
    <property type="protein sequence ID" value="AVM42793.1"/>
    <property type="molecule type" value="Genomic_DNA"/>
</dbReference>
<dbReference type="OrthoDB" id="9787279at2"/>
<keyword evidence="5 6" id="KW-0472">Membrane</keyword>
<dbReference type="Gene3D" id="1.10.4160.10">
    <property type="entry name" value="Hydantoin permease"/>
    <property type="match status" value="1"/>
</dbReference>
<feature type="transmembrane region" description="Helical" evidence="6">
    <location>
        <begin position="319"/>
        <end position="339"/>
    </location>
</feature>
<dbReference type="KEGG" id="fsa:C5Q98_06015"/>
<dbReference type="InterPro" id="IPR001248">
    <property type="entry name" value="Pur-cyt_permease"/>
</dbReference>
<dbReference type="GO" id="GO:0015209">
    <property type="term" value="F:cytosine transmembrane transporter activity"/>
    <property type="evidence" value="ECO:0007669"/>
    <property type="project" value="InterPro"/>
</dbReference>
<feature type="transmembrane region" description="Helical" evidence="6">
    <location>
        <begin position="212"/>
        <end position="233"/>
    </location>
</feature>
<gene>
    <name evidence="7" type="ORF">C5Q98_06015</name>
</gene>
<feature type="transmembrane region" description="Helical" evidence="6">
    <location>
        <begin position="345"/>
        <end position="366"/>
    </location>
</feature>
<proteinExistence type="inferred from homology"/>
<sequence length="429" mass="45550">MKKENVNNLHSQESFSDSDAVSVQDSEYSQVKVPLNKRQGFWQLFFVMVGFTFFSPSMITGGQLGIGLNFRDFVLAVLIGNGFLAVYTGLLAHISQKSGYNLDLLAKKTFGSSGSILSSALVSFTQTGWFGVGVAMFVLPVAQLFGINKYLLILITGLLMTITAVLGIKALSIFGAIAVPLIAILGSYSSALSIGKVGGWSNIFSDNPAQPLTLTVAIGMVIANFVSGGTSTPNFTRFGKTSKQAVWATVIAFFFGNILMISFGAIGASVYNEADIFNVLILQGLMIPAILTLGFNIWSTNNNALYTAGLGVSNITKLPIKYSTAIMGVIGTVSAIILYENFTSFLTLLGTFIPPVGAVIITHYFLNKDDVTSDVFDKENKLNITALIAVVLGALAALLIPVGIAAINGLLISAVAYLILVKVMPKTAN</sequence>
<dbReference type="Proteomes" id="UP000237947">
    <property type="component" value="Chromosome"/>
</dbReference>
<dbReference type="CDD" id="cd11484">
    <property type="entry name" value="SLC-NCS1sbd_CobB-like"/>
    <property type="match status" value="1"/>
</dbReference>
<feature type="transmembrane region" description="Helical" evidence="6">
    <location>
        <begin position="173"/>
        <end position="192"/>
    </location>
</feature>
<evidence type="ECO:0000256" key="4">
    <source>
        <dbReference type="ARBA" id="ARBA00022989"/>
    </source>
</evidence>
<reference evidence="8" key="1">
    <citation type="submission" date="2018-02" db="EMBL/GenBank/DDBJ databases">
        <authorList>
            <person name="Holder M.E."/>
            <person name="Ajami N.J."/>
            <person name="Petrosino J.F."/>
        </authorList>
    </citation>
    <scope>NUCLEOTIDE SEQUENCE [LARGE SCALE GENOMIC DNA]</scope>
    <source>
        <strain evidence="8">CCUG 47711</strain>
    </source>
</reference>
<evidence type="ECO:0000256" key="6">
    <source>
        <dbReference type="SAM" id="Phobius"/>
    </source>
</evidence>
<organism evidence="7 8">
    <name type="scientific">Fastidiosipila sanguinis</name>
    <dbReference type="NCBI Taxonomy" id="236753"/>
    <lineage>
        <taxon>Bacteria</taxon>
        <taxon>Bacillati</taxon>
        <taxon>Bacillota</taxon>
        <taxon>Clostridia</taxon>
        <taxon>Eubacteriales</taxon>
        <taxon>Oscillospiraceae</taxon>
        <taxon>Fastidiosipila</taxon>
    </lineage>
</organism>
<name>A0A2S0KP45_9FIRM</name>
<dbReference type="PANTHER" id="PTHR30569">
    <property type="entry name" value="CYTOSINE TRANSPORTER CODB"/>
    <property type="match status" value="1"/>
</dbReference>
<feature type="transmembrane region" description="Helical" evidence="6">
    <location>
        <begin position="115"/>
        <end position="138"/>
    </location>
</feature>
<dbReference type="AlphaFoldDB" id="A0A2S0KP45"/>
<evidence type="ECO:0000256" key="5">
    <source>
        <dbReference type="ARBA" id="ARBA00023136"/>
    </source>
</evidence>